<protein>
    <recommendedName>
        <fullName evidence="4">NAD(P)-binding domain-containing protein</fullName>
    </recommendedName>
</protein>
<dbReference type="GeneID" id="66082747"/>
<dbReference type="OrthoDB" id="63935at2759"/>
<gene>
    <name evidence="2" type="ORF">E1B28_013672</name>
</gene>
<dbReference type="Proteomes" id="UP001049176">
    <property type="component" value="Chromosome 9"/>
</dbReference>
<evidence type="ECO:0008006" key="4">
    <source>
        <dbReference type="Google" id="ProtNLM"/>
    </source>
</evidence>
<dbReference type="GO" id="GO:0004074">
    <property type="term" value="F:biliverdin reductase [NAD(P)H] activity"/>
    <property type="evidence" value="ECO:0007669"/>
    <property type="project" value="TreeGrafter"/>
</dbReference>
<dbReference type="EMBL" id="CM032189">
    <property type="protein sequence ID" value="KAG7087726.1"/>
    <property type="molecule type" value="Genomic_DNA"/>
</dbReference>
<dbReference type="InterPro" id="IPR036291">
    <property type="entry name" value="NAD(P)-bd_dom_sf"/>
</dbReference>
<dbReference type="KEGG" id="more:E1B28_013672"/>
<dbReference type="Pfam" id="PF00106">
    <property type="entry name" value="adh_short"/>
    <property type="match status" value="1"/>
</dbReference>
<dbReference type="InterPro" id="IPR051606">
    <property type="entry name" value="Polyketide_Oxido-like"/>
</dbReference>
<dbReference type="PANTHER" id="PTHR43355">
    <property type="entry name" value="FLAVIN REDUCTASE (NADPH)"/>
    <property type="match status" value="1"/>
</dbReference>
<evidence type="ECO:0000256" key="1">
    <source>
        <dbReference type="ARBA" id="ARBA00038376"/>
    </source>
</evidence>
<dbReference type="RefSeq" id="XP_043004197.1">
    <property type="nucleotide sequence ID" value="XM_043158842.1"/>
</dbReference>
<dbReference type="AlphaFoldDB" id="A0A9P7RR42"/>
<evidence type="ECO:0000313" key="2">
    <source>
        <dbReference type="EMBL" id="KAG7087726.1"/>
    </source>
</evidence>
<dbReference type="Gene3D" id="3.40.50.720">
    <property type="entry name" value="NAD(P)-binding Rossmann-like Domain"/>
    <property type="match status" value="1"/>
</dbReference>
<accession>A0A9P7RR42</accession>
<comment type="caution">
    <text evidence="2">The sequence shown here is derived from an EMBL/GenBank/DDBJ whole genome shotgun (WGS) entry which is preliminary data.</text>
</comment>
<dbReference type="GO" id="GO:0042602">
    <property type="term" value="F:riboflavin reductase (NADPH) activity"/>
    <property type="evidence" value="ECO:0007669"/>
    <property type="project" value="TreeGrafter"/>
</dbReference>
<name>A0A9P7RR42_9AGAR</name>
<evidence type="ECO:0000313" key="3">
    <source>
        <dbReference type="Proteomes" id="UP001049176"/>
    </source>
</evidence>
<proteinExistence type="inferred from homology"/>
<organism evidence="2 3">
    <name type="scientific">Marasmius oreades</name>
    <name type="common">fairy-ring Marasmius</name>
    <dbReference type="NCBI Taxonomy" id="181124"/>
    <lineage>
        <taxon>Eukaryota</taxon>
        <taxon>Fungi</taxon>
        <taxon>Dikarya</taxon>
        <taxon>Basidiomycota</taxon>
        <taxon>Agaricomycotina</taxon>
        <taxon>Agaricomycetes</taxon>
        <taxon>Agaricomycetidae</taxon>
        <taxon>Agaricales</taxon>
        <taxon>Marasmiineae</taxon>
        <taxon>Marasmiaceae</taxon>
        <taxon>Marasmius</taxon>
    </lineage>
</organism>
<reference evidence="2" key="1">
    <citation type="journal article" date="2021" name="Genome Biol. Evol.">
        <title>The assembled and annotated genome of the fairy-ring fungus Marasmius oreades.</title>
        <authorList>
            <person name="Hiltunen M."/>
            <person name="Ament-Velasquez S.L."/>
            <person name="Johannesson H."/>
        </authorList>
    </citation>
    <scope>NUCLEOTIDE SEQUENCE</scope>
    <source>
        <strain evidence="2">03SP1</strain>
    </source>
</reference>
<sequence>MNILSLGGSRNIGYFSAIRLLDSGCTVTFLLRNLSKLQDDEVIGKYVASGKAFLVKGDALEKSDVENGWKEAGKHGNIDVLLFTVGGTPEMSLTKGAIIKPADLVTRSFMNTITTMPTSQPQPKIIAVSSTGLTKTSHASLPLPLKPLYAWMLALPHKDKIGLEIIIHHCAGWTWNSKEDGEADEGILPSNWTSTPGLPAPGTLKNVLVVRPAMLTDGECQAEKKKKGSGSGKSKPAYRVSEGELGGYTVSRRDVAHFIADVVLNKWETYADKVVNIGY</sequence>
<comment type="similarity">
    <text evidence="1">Belongs to the avfA family.</text>
</comment>
<dbReference type="InterPro" id="IPR002347">
    <property type="entry name" value="SDR_fam"/>
</dbReference>
<dbReference type="PANTHER" id="PTHR43355:SF2">
    <property type="entry name" value="FLAVIN REDUCTASE (NADPH)"/>
    <property type="match status" value="1"/>
</dbReference>
<keyword evidence="3" id="KW-1185">Reference proteome</keyword>
<dbReference type="SUPFAM" id="SSF51735">
    <property type="entry name" value="NAD(P)-binding Rossmann-fold domains"/>
    <property type="match status" value="1"/>
</dbReference>